<dbReference type="RefSeq" id="WP_048091506.1">
    <property type="nucleotide sequence ID" value="NZ_CP009552.1"/>
</dbReference>
<dbReference type="EMBL" id="CP009552">
    <property type="protein sequence ID" value="AIY89937.1"/>
    <property type="molecule type" value="Genomic_DNA"/>
</dbReference>
<gene>
    <name evidence="1" type="ORF">GACE_0889</name>
</gene>
<protein>
    <submittedName>
        <fullName evidence="1">Uncharacterized protein</fullName>
    </submittedName>
</protein>
<dbReference type="Proteomes" id="UP000030624">
    <property type="component" value="Chromosome"/>
</dbReference>
<organism evidence="1 2">
    <name type="scientific">Geoglobus acetivorans</name>
    <dbReference type="NCBI Taxonomy" id="565033"/>
    <lineage>
        <taxon>Archaea</taxon>
        <taxon>Methanobacteriati</taxon>
        <taxon>Methanobacteriota</taxon>
        <taxon>Archaeoglobi</taxon>
        <taxon>Archaeoglobales</taxon>
        <taxon>Archaeoglobaceae</taxon>
        <taxon>Geoglobus</taxon>
    </lineage>
</organism>
<evidence type="ECO:0000313" key="2">
    <source>
        <dbReference type="Proteomes" id="UP000030624"/>
    </source>
</evidence>
<evidence type="ECO:0000313" key="1">
    <source>
        <dbReference type="EMBL" id="AIY89937.1"/>
    </source>
</evidence>
<dbReference type="GeneID" id="24797482"/>
<reference evidence="1 2" key="1">
    <citation type="journal article" date="2015" name="Appl. Environ. Microbiol.">
        <title>The Geoglobus acetivorans genome: Fe(III) reduction, acetate utilization, autotrophic growth, and degradation of aromatic compounds in a hyperthermophilic archaeon.</title>
        <authorList>
            <person name="Mardanov A.V."/>
            <person name="Slododkina G.B."/>
            <person name="Slobodkin A.I."/>
            <person name="Beletsky A.V."/>
            <person name="Gavrilov S.N."/>
            <person name="Kublanov I.V."/>
            <person name="Bonch-Osmolovskaya E.A."/>
            <person name="Skryabin K.G."/>
            <person name="Ravin N.V."/>
        </authorList>
    </citation>
    <scope>NUCLEOTIDE SEQUENCE [LARGE SCALE GENOMIC DNA]</scope>
    <source>
        <strain evidence="1 2">SBH6</strain>
    </source>
</reference>
<name>A0A0A7GG75_GEOAI</name>
<sequence length="64" mass="7501">MEKLSEIFGVRIEADNEKLEETYRRLKAILDEVLDRDFSDERNVQNARVVFEAVITAKMQLDAK</sequence>
<proteinExistence type="predicted"/>
<accession>A0A0A7GG75</accession>
<dbReference type="HOGENOM" id="CLU_2856953_0_0_2"/>
<dbReference type="AlphaFoldDB" id="A0A0A7GG75"/>
<dbReference type="KEGG" id="gac:GACE_0889"/>